<protein>
    <recommendedName>
        <fullName evidence="1 2">Protein ApaG</fullName>
    </recommendedName>
</protein>
<dbReference type="InterPro" id="IPR036767">
    <property type="entry name" value="ApaG_sf"/>
</dbReference>
<evidence type="ECO:0000259" key="3">
    <source>
        <dbReference type="PROSITE" id="PS51087"/>
    </source>
</evidence>
<dbReference type="Gene3D" id="2.60.40.1470">
    <property type="entry name" value="ApaG domain"/>
    <property type="match status" value="1"/>
</dbReference>
<evidence type="ECO:0000256" key="1">
    <source>
        <dbReference type="ARBA" id="ARBA00017693"/>
    </source>
</evidence>
<evidence type="ECO:0000313" key="5">
    <source>
        <dbReference type="Proteomes" id="UP001409585"/>
    </source>
</evidence>
<organism evidence="4 5">
    <name type="scientific">Halioxenophilus aromaticivorans</name>
    <dbReference type="NCBI Taxonomy" id="1306992"/>
    <lineage>
        <taxon>Bacteria</taxon>
        <taxon>Pseudomonadati</taxon>
        <taxon>Pseudomonadota</taxon>
        <taxon>Gammaproteobacteria</taxon>
        <taxon>Alteromonadales</taxon>
        <taxon>Alteromonadaceae</taxon>
        <taxon>Halioxenophilus</taxon>
    </lineage>
</organism>
<proteinExistence type="inferred from homology"/>
<comment type="caution">
    <text evidence="4">The sequence shown here is derived from an EMBL/GenBank/DDBJ whole genome shotgun (WGS) entry which is preliminary data.</text>
</comment>
<dbReference type="InterPro" id="IPR007474">
    <property type="entry name" value="ApaG_domain"/>
</dbReference>
<dbReference type="PANTHER" id="PTHR14289:SF16">
    <property type="entry name" value="POLYMERASE DELTA-INTERACTING PROTEIN 2"/>
    <property type="match status" value="1"/>
</dbReference>
<reference evidence="5" key="1">
    <citation type="journal article" date="2019" name="Int. J. Syst. Evol. Microbiol.">
        <title>The Global Catalogue of Microorganisms (GCM) 10K type strain sequencing project: providing services to taxonomists for standard genome sequencing and annotation.</title>
        <authorList>
            <consortium name="The Broad Institute Genomics Platform"/>
            <consortium name="The Broad Institute Genome Sequencing Center for Infectious Disease"/>
            <person name="Wu L."/>
            <person name="Ma J."/>
        </authorList>
    </citation>
    <scope>NUCLEOTIDE SEQUENCE [LARGE SCALE GENOMIC DNA]</scope>
    <source>
        <strain evidence="5">JCM 19134</strain>
    </source>
</reference>
<dbReference type="Pfam" id="PF04379">
    <property type="entry name" value="DUF525"/>
    <property type="match status" value="1"/>
</dbReference>
<evidence type="ECO:0000313" key="4">
    <source>
        <dbReference type="EMBL" id="GAA4960101.1"/>
    </source>
</evidence>
<evidence type="ECO:0000256" key="2">
    <source>
        <dbReference type="HAMAP-Rule" id="MF_00791"/>
    </source>
</evidence>
<dbReference type="GO" id="GO:0070987">
    <property type="term" value="P:error-free translesion synthesis"/>
    <property type="evidence" value="ECO:0007669"/>
    <property type="project" value="TreeGrafter"/>
</dbReference>
<feature type="domain" description="ApaG" evidence="3">
    <location>
        <begin position="1"/>
        <end position="123"/>
    </location>
</feature>
<dbReference type="SUPFAM" id="SSF110069">
    <property type="entry name" value="ApaG-like"/>
    <property type="match status" value="1"/>
</dbReference>
<accession>A0AAV3U9I0</accession>
<name>A0AAV3U9I0_9ALTE</name>
<dbReference type="Proteomes" id="UP001409585">
    <property type="component" value="Unassembled WGS sequence"/>
</dbReference>
<dbReference type="InterPro" id="IPR023065">
    <property type="entry name" value="Uncharacterised_ApaG"/>
</dbReference>
<dbReference type="NCBIfam" id="NF003967">
    <property type="entry name" value="PRK05461.1"/>
    <property type="match status" value="1"/>
</dbReference>
<gene>
    <name evidence="2 4" type="primary">apaG</name>
    <name evidence="4" type="ORF">GCM10025791_46690</name>
</gene>
<keyword evidence="5" id="KW-1185">Reference proteome</keyword>
<dbReference type="HAMAP" id="MF_00791">
    <property type="entry name" value="ApaG"/>
    <property type="match status" value="1"/>
</dbReference>
<sequence>MTTDIAVSVKTHYIADQSDPTDHRFVYAYTITIRNQSNIATKLLSRHWLITNGNNNVQEVRGEGVVGEQPHLEPGEEYTYTSGVVLETEIGTMEGSYQMVTDNGDTFDAQVPTFALVPPHALH</sequence>
<dbReference type="PANTHER" id="PTHR14289">
    <property type="entry name" value="F-BOX ONLY PROTEIN 3"/>
    <property type="match status" value="1"/>
</dbReference>
<dbReference type="RefSeq" id="WP_345427802.1">
    <property type="nucleotide sequence ID" value="NZ_AP031496.1"/>
</dbReference>
<dbReference type="EMBL" id="BAABLX010000078">
    <property type="protein sequence ID" value="GAA4960101.1"/>
    <property type="molecule type" value="Genomic_DNA"/>
</dbReference>
<dbReference type="AlphaFoldDB" id="A0AAV3U9I0"/>
<dbReference type="PROSITE" id="PS51087">
    <property type="entry name" value="APAG"/>
    <property type="match status" value="1"/>
</dbReference>